<dbReference type="HOGENOM" id="CLU_000134_48_8_1"/>
<keyword evidence="1" id="KW-0677">Repeat</keyword>
<dbReference type="InterPro" id="IPR002110">
    <property type="entry name" value="Ankyrin_rpt"/>
</dbReference>
<proteinExistence type="predicted"/>
<dbReference type="PROSITE" id="PS50088">
    <property type="entry name" value="ANK_REPEAT"/>
    <property type="match status" value="2"/>
</dbReference>
<evidence type="ECO:0000313" key="5">
    <source>
        <dbReference type="EMBL" id="EEH37617.1"/>
    </source>
</evidence>
<evidence type="ECO:0000313" key="6">
    <source>
        <dbReference type="Proteomes" id="UP000002059"/>
    </source>
</evidence>
<protein>
    <submittedName>
        <fullName evidence="5">Uncharacterized protein</fullName>
    </submittedName>
</protein>
<dbReference type="Pfam" id="PF12796">
    <property type="entry name" value="Ank_2"/>
    <property type="match status" value="3"/>
</dbReference>
<evidence type="ECO:0000256" key="1">
    <source>
        <dbReference type="ARBA" id="ARBA00022737"/>
    </source>
</evidence>
<evidence type="ECO:0000256" key="2">
    <source>
        <dbReference type="ARBA" id="ARBA00023043"/>
    </source>
</evidence>
<dbReference type="AlphaFoldDB" id="C1HB94"/>
<dbReference type="Pfam" id="PF00023">
    <property type="entry name" value="Ank"/>
    <property type="match status" value="1"/>
</dbReference>
<dbReference type="EMBL" id="KN294020">
    <property type="protein sequence ID" value="EEH37617.1"/>
    <property type="molecule type" value="Genomic_DNA"/>
</dbReference>
<feature type="repeat" description="ANK" evidence="3">
    <location>
        <begin position="311"/>
        <end position="343"/>
    </location>
</feature>
<dbReference type="Proteomes" id="UP000002059">
    <property type="component" value="Partially assembled WGS sequence"/>
</dbReference>
<name>C1HB94_PARBA</name>
<dbReference type="STRING" id="502779.C1HB94"/>
<dbReference type="PROSITE" id="PS50297">
    <property type="entry name" value="ANK_REP_REGION"/>
    <property type="match status" value="2"/>
</dbReference>
<dbReference type="PANTHER" id="PTHR24123:SF33">
    <property type="entry name" value="PROTEIN HOS4"/>
    <property type="match status" value="1"/>
</dbReference>
<evidence type="ECO:0000256" key="4">
    <source>
        <dbReference type="SAM" id="MobiDB-lite"/>
    </source>
</evidence>
<dbReference type="RefSeq" id="XP_002789968.1">
    <property type="nucleotide sequence ID" value="XM_002789922.2"/>
</dbReference>
<dbReference type="OMA" id="PSDCNNI"/>
<dbReference type="Pfam" id="PF13857">
    <property type="entry name" value="Ank_5"/>
    <property type="match status" value="1"/>
</dbReference>
<keyword evidence="2 3" id="KW-0040">ANK repeat</keyword>
<dbReference type="GeneID" id="9093243"/>
<sequence>MSPLTLTSLPPELLLQIASKLPDRASLNSFLQTNRYTHALLHSTLYTQNIRHDNSSALIWAATCDCIATAKHLINYGADIHAKSGRVPTRSGKSGVQTPFTIAARAGHMEMLRLLISSNGGVIPGMRHERENERAGERSKSNLYVNRPLLAMAAEEGQVEVVEMLLEEFNVVNVDSTDWMRRTALSRVAIAAASKHGYFLGSYVDMEAQQRAREFEERLEAVMRLLLKHGANPRHVDKDGRMPLAVAAEKRGSVAIARLLLEYGADPNQGSFEGTPLMLAARSGCIDVVRLLLEYCDAGCGVVDLEARDRSGVTAIGYAVRAGQGDIARLLLDRGVDPDSVDDNGYTPIFWAVEACHEEMVRLLLSQSRPVDVNRLQGPDRYWTVFTKAMDSTEQILWLLLSLGKHVDINSCTSDGMPALVVAAVESQKGAALVRVLLGQKGIIPDQRDRDGMTALAHAVRMSKYEVAQLLLKSADVDVNSRDYHGRSPVCHVYPSDSTMDMLHLLVKHGADVDASEYGEGQTLFERAWRKEALETMDFLFKAGADPKLAYSRTGTHTNSELHLCHDALFQLAMRNGHASLLKHILAMDLDDDEIDPTNTMDELGRTPLCYAALHGFKDLVKVLLAHRSTGRGRSKNIQRASLPFALTLAAMNGHDRIVLQLLDAGAHGPKSHSDRGFMRLLKSMDGGYQEVMKMYMRLHSRSRKGGNPSSCYPPWLPLFFATVYGHQQVVKTLIASQPGMRLRTVMDTKEVEMEMEDEMEVEVEEEGEEWGEEEEEGEGEEEEEEEEEEKEEEEEEEVSRVIDMTPLWLAEEYVWATGGAVSSSEFVRYQPASTPFSVR</sequence>
<feature type="repeat" description="ANK" evidence="3">
    <location>
        <begin position="239"/>
        <end position="272"/>
    </location>
</feature>
<feature type="region of interest" description="Disordered" evidence="4">
    <location>
        <begin position="760"/>
        <end position="804"/>
    </location>
</feature>
<keyword evidence="6" id="KW-1185">Reference proteome</keyword>
<dbReference type="Gene3D" id="1.25.40.20">
    <property type="entry name" value="Ankyrin repeat-containing domain"/>
    <property type="match status" value="4"/>
</dbReference>
<organism evidence="5 6">
    <name type="scientific">Paracoccidioides lutzii (strain ATCC MYA-826 / Pb01)</name>
    <name type="common">Paracoccidioides brasiliensis</name>
    <dbReference type="NCBI Taxonomy" id="502779"/>
    <lineage>
        <taxon>Eukaryota</taxon>
        <taxon>Fungi</taxon>
        <taxon>Dikarya</taxon>
        <taxon>Ascomycota</taxon>
        <taxon>Pezizomycotina</taxon>
        <taxon>Eurotiomycetes</taxon>
        <taxon>Eurotiomycetidae</taxon>
        <taxon>Onygenales</taxon>
        <taxon>Ajellomycetaceae</taxon>
        <taxon>Paracoccidioides</taxon>
    </lineage>
</organism>
<dbReference type="OrthoDB" id="4187387at2759"/>
<dbReference type="SUPFAM" id="SSF48403">
    <property type="entry name" value="Ankyrin repeat"/>
    <property type="match status" value="3"/>
</dbReference>
<dbReference type="CDD" id="cd09917">
    <property type="entry name" value="F-box_SF"/>
    <property type="match status" value="1"/>
</dbReference>
<dbReference type="InterPro" id="IPR051165">
    <property type="entry name" value="Multifunctional_ANK_Repeat"/>
</dbReference>
<dbReference type="eggNOG" id="KOG4177">
    <property type="taxonomic scope" value="Eukaryota"/>
</dbReference>
<gene>
    <name evidence="5" type="ORF">PAAG_08035</name>
</gene>
<evidence type="ECO:0000256" key="3">
    <source>
        <dbReference type="PROSITE-ProRule" id="PRU00023"/>
    </source>
</evidence>
<reference evidence="5 6" key="1">
    <citation type="journal article" date="2011" name="PLoS Genet.">
        <title>Comparative genomic analysis of human fungal pathogens causing paracoccidioidomycosis.</title>
        <authorList>
            <person name="Desjardins C.A."/>
            <person name="Champion M.D."/>
            <person name="Holder J.W."/>
            <person name="Muszewska A."/>
            <person name="Goldberg J."/>
            <person name="Bailao A.M."/>
            <person name="Brigido M.M."/>
            <person name="Ferreira M.E."/>
            <person name="Garcia A.M."/>
            <person name="Grynberg M."/>
            <person name="Gujja S."/>
            <person name="Heiman D.I."/>
            <person name="Henn M.R."/>
            <person name="Kodira C.D."/>
            <person name="Leon-Narvaez H."/>
            <person name="Longo L.V."/>
            <person name="Ma L.J."/>
            <person name="Malavazi I."/>
            <person name="Matsuo A.L."/>
            <person name="Morais F.V."/>
            <person name="Pereira M."/>
            <person name="Rodriguez-Brito S."/>
            <person name="Sakthikumar S."/>
            <person name="Salem-Izacc S.M."/>
            <person name="Sykes S.M."/>
            <person name="Teixeira M.M."/>
            <person name="Vallejo M.C."/>
            <person name="Walter M.E."/>
            <person name="Yandava C."/>
            <person name="Young S."/>
            <person name="Zeng Q."/>
            <person name="Zucker J."/>
            <person name="Felipe M.S."/>
            <person name="Goldman G.H."/>
            <person name="Haas B.J."/>
            <person name="McEwen J.G."/>
            <person name="Nino-Vega G."/>
            <person name="Puccia R."/>
            <person name="San-Blas G."/>
            <person name="Soares C.M."/>
            <person name="Birren B.W."/>
            <person name="Cuomo C.A."/>
        </authorList>
    </citation>
    <scope>NUCLEOTIDE SEQUENCE [LARGE SCALE GENOMIC DNA]</scope>
    <source>
        <strain evidence="6">ATCC MYA-826 / Pb01</strain>
    </source>
</reference>
<feature type="compositionally biased region" description="Acidic residues" evidence="4">
    <location>
        <begin position="760"/>
        <end position="798"/>
    </location>
</feature>
<dbReference type="KEGG" id="pbl:PAAG_08035"/>
<dbReference type="VEuPathDB" id="FungiDB:PAAG_08035"/>
<dbReference type="InterPro" id="IPR036770">
    <property type="entry name" value="Ankyrin_rpt-contain_sf"/>
</dbReference>
<accession>C1HB94</accession>
<dbReference type="PANTHER" id="PTHR24123">
    <property type="entry name" value="ANKYRIN REPEAT-CONTAINING"/>
    <property type="match status" value="1"/>
</dbReference>
<dbReference type="SMART" id="SM00248">
    <property type="entry name" value="ANK"/>
    <property type="match status" value="14"/>
</dbReference>